<protein>
    <submittedName>
        <fullName evidence="2">Uncharacterized protein</fullName>
    </submittedName>
</protein>
<proteinExistence type="predicted"/>
<reference evidence="2" key="1">
    <citation type="submission" date="2023-10" db="EMBL/GenBank/DDBJ databases">
        <title>Genome assembly of Pristionchus species.</title>
        <authorList>
            <person name="Yoshida K."/>
            <person name="Sommer R.J."/>
        </authorList>
    </citation>
    <scope>NUCLEOTIDE SEQUENCE</scope>
    <source>
        <strain evidence="2">RS0144</strain>
    </source>
</reference>
<evidence type="ECO:0000256" key="1">
    <source>
        <dbReference type="SAM" id="MobiDB-lite"/>
    </source>
</evidence>
<evidence type="ECO:0000313" key="2">
    <source>
        <dbReference type="EMBL" id="GMS87528.1"/>
    </source>
</evidence>
<organism evidence="2 3">
    <name type="scientific">Pristionchus entomophagus</name>
    <dbReference type="NCBI Taxonomy" id="358040"/>
    <lineage>
        <taxon>Eukaryota</taxon>
        <taxon>Metazoa</taxon>
        <taxon>Ecdysozoa</taxon>
        <taxon>Nematoda</taxon>
        <taxon>Chromadorea</taxon>
        <taxon>Rhabditida</taxon>
        <taxon>Rhabditina</taxon>
        <taxon>Diplogasteromorpha</taxon>
        <taxon>Diplogasteroidea</taxon>
        <taxon>Neodiplogasteridae</taxon>
        <taxon>Pristionchus</taxon>
    </lineage>
</organism>
<dbReference type="EMBL" id="BTSX01000003">
    <property type="protein sequence ID" value="GMS87528.1"/>
    <property type="molecule type" value="Genomic_DNA"/>
</dbReference>
<sequence>EWLSTVKASKTKNNSCSMQHSRVVFLFEKNRVLKTMSISILPSDPSSAPDDVTSKSRFYPKISPSGAENRVKT</sequence>
<feature type="region of interest" description="Disordered" evidence="1">
    <location>
        <begin position="43"/>
        <end position="73"/>
    </location>
</feature>
<evidence type="ECO:0000313" key="3">
    <source>
        <dbReference type="Proteomes" id="UP001432027"/>
    </source>
</evidence>
<accession>A0AAV5SWM2</accession>
<dbReference type="AlphaFoldDB" id="A0AAV5SWM2"/>
<name>A0AAV5SWM2_9BILA</name>
<comment type="caution">
    <text evidence="2">The sequence shown here is derived from an EMBL/GenBank/DDBJ whole genome shotgun (WGS) entry which is preliminary data.</text>
</comment>
<dbReference type="Proteomes" id="UP001432027">
    <property type="component" value="Unassembled WGS sequence"/>
</dbReference>
<feature type="non-terminal residue" evidence="2">
    <location>
        <position position="1"/>
    </location>
</feature>
<gene>
    <name evidence="2" type="ORF">PENTCL1PPCAC_9703</name>
</gene>
<keyword evidence="3" id="KW-1185">Reference proteome</keyword>